<dbReference type="Pfam" id="PF00005">
    <property type="entry name" value="ABC_tran"/>
    <property type="match status" value="1"/>
</dbReference>
<evidence type="ECO:0000313" key="5">
    <source>
        <dbReference type="Proteomes" id="UP001215097"/>
    </source>
</evidence>
<name>A0ABY7XVW8_MICLT</name>
<accession>A0ABY7XVW8</accession>
<gene>
    <name evidence="4" type="ORF">KV395_13975</name>
</gene>
<dbReference type="InterPro" id="IPR027417">
    <property type="entry name" value="P-loop_NTPase"/>
</dbReference>
<dbReference type="EMBL" id="CP078075">
    <property type="protein sequence ID" value="WDM44288.1"/>
    <property type="molecule type" value="Genomic_DNA"/>
</dbReference>
<protein>
    <submittedName>
        <fullName evidence="4">ATP-binding cassette domain-containing protein</fullName>
    </submittedName>
</protein>
<evidence type="ECO:0000259" key="3">
    <source>
        <dbReference type="PROSITE" id="PS50893"/>
    </source>
</evidence>
<dbReference type="Proteomes" id="UP001215097">
    <property type="component" value="Chromosome"/>
</dbReference>
<dbReference type="InterPro" id="IPR015854">
    <property type="entry name" value="ABC_transpr_LolD-like"/>
</dbReference>
<proteinExistence type="predicted"/>
<keyword evidence="5" id="KW-1185">Reference proteome</keyword>
<sequence length="238" mass="25437">MSIDAEGAEDAAAPRPRSLELLGAAVGLDGVSIRFERPGDEPLIIVDDFDLSLERGRMHCLAGRSGSGKTSVLRVAAGLVPPAGGAVTWEGLEITGLADDVITARRRKHVGYLDQRGSLVPGLTALENVLLPALPEKRSRVHARRARDLLHRLGVGARAGYYPERLSGGERQRVAFARALLQQPAVIMADEPTASLDRLTADRLIALLRDLADDGIAVLVASHDQRLIDAADTRTLLA</sequence>
<evidence type="ECO:0000256" key="2">
    <source>
        <dbReference type="ARBA" id="ARBA00022840"/>
    </source>
</evidence>
<dbReference type="InterPro" id="IPR003439">
    <property type="entry name" value="ABC_transporter-like_ATP-bd"/>
</dbReference>
<dbReference type="SUPFAM" id="SSF52540">
    <property type="entry name" value="P-loop containing nucleoside triphosphate hydrolases"/>
    <property type="match status" value="1"/>
</dbReference>
<evidence type="ECO:0000313" key="4">
    <source>
        <dbReference type="EMBL" id="WDM44288.1"/>
    </source>
</evidence>
<dbReference type="PROSITE" id="PS00211">
    <property type="entry name" value="ABC_TRANSPORTER_1"/>
    <property type="match status" value="1"/>
</dbReference>
<evidence type="ECO:0000256" key="1">
    <source>
        <dbReference type="ARBA" id="ARBA00022741"/>
    </source>
</evidence>
<reference evidence="4 5" key="1">
    <citation type="submission" date="2021-06" db="EMBL/GenBank/DDBJ databases">
        <title>Genome-based taxonomic framework of Microbacterium strains isolated from marine environment, the description of four new species and reclassification of four preexisting species.</title>
        <authorList>
            <person name="Lee S.D."/>
            <person name="Kim S.-M."/>
            <person name="Byeon Y.-S."/>
            <person name="Yang H.L."/>
            <person name="Kim I.S."/>
        </authorList>
    </citation>
    <scope>NUCLEOTIDE SEQUENCE [LARGE SCALE GENOMIC DNA]</scope>
    <source>
        <strain evidence="4 5">KACC 14465</strain>
    </source>
</reference>
<dbReference type="Gene3D" id="3.40.50.300">
    <property type="entry name" value="P-loop containing nucleotide triphosphate hydrolases"/>
    <property type="match status" value="1"/>
</dbReference>
<dbReference type="InterPro" id="IPR017871">
    <property type="entry name" value="ABC_transporter-like_CS"/>
</dbReference>
<dbReference type="RefSeq" id="WP_282214420.1">
    <property type="nucleotide sequence ID" value="NZ_BAAAUN010000001.1"/>
</dbReference>
<dbReference type="InterPro" id="IPR003593">
    <property type="entry name" value="AAA+_ATPase"/>
</dbReference>
<dbReference type="PANTHER" id="PTHR24220">
    <property type="entry name" value="IMPORT ATP-BINDING PROTEIN"/>
    <property type="match status" value="1"/>
</dbReference>
<organism evidence="4 5">
    <name type="scientific">Microbacterium luteolum</name>
    <name type="common">Aureobacterium luteolum</name>
    <dbReference type="NCBI Taxonomy" id="69367"/>
    <lineage>
        <taxon>Bacteria</taxon>
        <taxon>Bacillati</taxon>
        <taxon>Actinomycetota</taxon>
        <taxon>Actinomycetes</taxon>
        <taxon>Micrococcales</taxon>
        <taxon>Microbacteriaceae</taxon>
        <taxon>Microbacterium</taxon>
    </lineage>
</organism>
<keyword evidence="1" id="KW-0547">Nucleotide-binding</keyword>
<feature type="domain" description="ABC transporter" evidence="3">
    <location>
        <begin position="26"/>
        <end position="238"/>
    </location>
</feature>
<keyword evidence="2 4" id="KW-0067">ATP-binding</keyword>
<dbReference type="GO" id="GO:0005524">
    <property type="term" value="F:ATP binding"/>
    <property type="evidence" value="ECO:0007669"/>
    <property type="project" value="UniProtKB-KW"/>
</dbReference>
<dbReference type="SMART" id="SM00382">
    <property type="entry name" value="AAA"/>
    <property type="match status" value="1"/>
</dbReference>
<dbReference type="PROSITE" id="PS50893">
    <property type="entry name" value="ABC_TRANSPORTER_2"/>
    <property type="match status" value="1"/>
</dbReference>